<feature type="transmembrane region" description="Helical" evidence="14">
    <location>
        <begin position="79"/>
        <end position="98"/>
    </location>
</feature>
<evidence type="ECO:0000256" key="10">
    <source>
        <dbReference type="ARBA" id="ARBA00023136"/>
    </source>
</evidence>
<dbReference type="PANTHER" id="PTHR11662">
    <property type="entry name" value="SOLUTE CARRIER FAMILY 17"/>
    <property type="match status" value="1"/>
</dbReference>
<dbReference type="InterPro" id="IPR036259">
    <property type="entry name" value="MFS_trans_sf"/>
</dbReference>
<dbReference type="GO" id="GO:0006820">
    <property type="term" value="P:monoatomic anion transport"/>
    <property type="evidence" value="ECO:0007669"/>
    <property type="project" value="TreeGrafter"/>
</dbReference>
<dbReference type="GO" id="GO:0046415">
    <property type="term" value="P:urate metabolic process"/>
    <property type="evidence" value="ECO:0007669"/>
    <property type="project" value="Ensembl"/>
</dbReference>
<dbReference type="PANTHER" id="PTHR11662:SF26">
    <property type="entry name" value="SODIUM-DEPENDENT PHOSPHATE TRANSPORT PROTEIN 1"/>
    <property type="match status" value="1"/>
</dbReference>
<comment type="similarity">
    <text evidence="2">Belongs to the major facilitator superfamily. Sodium/anion cotransporter family.</text>
</comment>
<dbReference type="GeneTree" id="ENSGT00940000162346"/>
<evidence type="ECO:0000256" key="8">
    <source>
        <dbReference type="ARBA" id="ARBA00023053"/>
    </source>
</evidence>
<dbReference type="GO" id="GO:0015293">
    <property type="term" value="F:symporter activity"/>
    <property type="evidence" value="ECO:0007669"/>
    <property type="project" value="UniProtKB-KW"/>
</dbReference>
<dbReference type="Pfam" id="PF07690">
    <property type="entry name" value="MFS_1"/>
    <property type="match status" value="1"/>
</dbReference>
<comment type="catalytic activity">
    <reaction evidence="13">
        <text>3 Na(+)(out) + phosphate(out) = 3 Na(+)(in) + phosphate(in)</text>
        <dbReference type="Rhea" id="RHEA:71255"/>
        <dbReference type="ChEBI" id="CHEBI:29101"/>
        <dbReference type="ChEBI" id="CHEBI:43474"/>
    </reaction>
</comment>
<evidence type="ECO:0000256" key="5">
    <source>
        <dbReference type="ARBA" id="ARBA00022692"/>
    </source>
</evidence>
<dbReference type="GO" id="GO:0015747">
    <property type="term" value="P:urate transport"/>
    <property type="evidence" value="ECO:0007669"/>
    <property type="project" value="Ensembl"/>
</dbReference>
<dbReference type="GO" id="GO:0006814">
    <property type="term" value="P:sodium ion transport"/>
    <property type="evidence" value="ECO:0007669"/>
    <property type="project" value="UniProtKB-KW"/>
</dbReference>
<evidence type="ECO:0000256" key="7">
    <source>
        <dbReference type="ARBA" id="ARBA00022989"/>
    </source>
</evidence>
<name>A0A671FLV5_RHIFE</name>
<dbReference type="Gene3D" id="1.20.1250.20">
    <property type="entry name" value="MFS general substrate transporter like domains"/>
    <property type="match status" value="2"/>
</dbReference>
<dbReference type="PROSITE" id="PS50850">
    <property type="entry name" value="MFS"/>
    <property type="match status" value="1"/>
</dbReference>
<evidence type="ECO:0000256" key="2">
    <source>
        <dbReference type="ARBA" id="ARBA00008586"/>
    </source>
</evidence>
<reference evidence="16 17" key="2">
    <citation type="journal article" date="2018" name="Annu Rev Anim Biosci">
        <title>Bat Biology, Genomes, and the Bat1K Project: To Generate Chromosome-Level Genomes for All Living Bat Species.</title>
        <authorList>
            <person name="Teeling E.C."/>
            <person name="Vernes S.C."/>
            <person name="Davalos L.M."/>
            <person name="Ray D.A."/>
            <person name="Gilbert M.T.P."/>
            <person name="Myers E."/>
        </authorList>
    </citation>
    <scope>NUCLEOTIDE SEQUENCE</scope>
</reference>
<dbReference type="OMA" id="TAQHEIW"/>
<protein>
    <submittedName>
        <fullName evidence="16">Solute carrier family 17 member 1</fullName>
    </submittedName>
</protein>
<dbReference type="GO" id="GO:0044341">
    <property type="term" value="P:sodium-dependent phosphate transport"/>
    <property type="evidence" value="ECO:0007669"/>
    <property type="project" value="Ensembl"/>
</dbReference>
<keyword evidence="8" id="KW-0915">Sodium</keyword>
<evidence type="ECO:0000256" key="3">
    <source>
        <dbReference type="ARBA" id="ARBA00022448"/>
    </source>
</evidence>
<dbReference type="SUPFAM" id="SSF103473">
    <property type="entry name" value="MFS general substrate transporter"/>
    <property type="match status" value="1"/>
</dbReference>
<evidence type="ECO:0000256" key="6">
    <source>
        <dbReference type="ARBA" id="ARBA00022847"/>
    </source>
</evidence>
<proteinExistence type="inferred from homology"/>
<evidence type="ECO:0000259" key="15">
    <source>
        <dbReference type="PROSITE" id="PS50850"/>
    </source>
</evidence>
<evidence type="ECO:0000256" key="9">
    <source>
        <dbReference type="ARBA" id="ARBA00023065"/>
    </source>
</evidence>
<dbReference type="NCBIfam" id="TIGR00894">
    <property type="entry name" value="2A0114euk"/>
    <property type="match status" value="1"/>
</dbReference>
<keyword evidence="3" id="KW-0813">Transport</keyword>
<keyword evidence="6" id="KW-0769">Symport</keyword>
<evidence type="ECO:0000256" key="4">
    <source>
        <dbReference type="ARBA" id="ARBA00022475"/>
    </source>
</evidence>
<keyword evidence="9" id="KW-0406">Ion transport</keyword>
<evidence type="ECO:0000256" key="11">
    <source>
        <dbReference type="ARBA" id="ARBA00023180"/>
    </source>
</evidence>
<evidence type="ECO:0000313" key="17">
    <source>
        <dbReference type="Proteomes" id="UP000472240"/>
    </source>
</evidence>
<feature type="transmembrane region" description="Helical" evidence="14">
    <location>
        <begin position="20"/>
        <end position="48"/>
    </location>
</feature>
<dbReference type="CDD" id="cd17318">
    <property type="entry name" value="MFS_SLC17"/>
    <property type="match status" value="1"/>
</dbReference>
<dbReference type="InParanoid" id="A0A671FLV5"/>
<dbReference type="InterPro" id="IPR004745">
    <property type="entry name" value="Pi_cotranspt"/>
</dbReference>
<feature type="transmembrane region" description="Helical" evidence="14">
    <location>
        <begin position="397"/>
        <end position="420"/>
    </location>
</feature>
<feature type="domain" description="Major facilitator superfamily (MFS) profile" evidence="15">
    <location>
        <begin position="38"/>
        <end position="455"/>
    </location>
</feature>
<keyword evidence="5 14" id="KW-0812">Transmembrane</keyword>
<feature type="transmembrane region" description="Helical" evidence="14">
    <location>
        <begin position="262"/>
        <end position="285"/>
    </location>
</feature>
<evidence type="ECO:0000256" key="13">
    <source>
        <dbReference type="ARBA" id="ARBA00035839"/>
    </source>
</evidence>
<accession>A0A671FLV5</accession>
<dbReference type="Ensembl" id="ENSRFET00010026801.1">
    <property type="protein sequence ID" value="ENSRFEP00010024659.1"/>
    <property type="gene ID" value="ENSRFEG00010016401.1"/>
</dbReference>
<evidence type="ECO:0000256" key="12">
    <source>
        <dbReference type="ARBA" id="ARBA00023201"/>
    </source>
</evidence>
<comment type="subcellular location">
    <subcellularLocation>
        <location evidence="1">Apical cell membrane</location>
        <topology evidence="1">Multi-pass membrane protein</topology>
    </subcellularLocation>
</comment>
<keyword evidence="12" id="KW-0739">Sodium transport</keyword>
<organism evidence="16 17">
    <name type="scientific">Rhinolophus ferrumequinum</name>
    <name type="common">Greater horseshoe bat</name>
    <dbReference type="NCBI Taxonomy" id="59479"/>
    <lineage>
        <taxon>Eukaryota</taxon>
        <taxon>Metazoa</taxon>
        <taxon>Chordata</taxon>
        <taxon>Craniata</taxon>
        <taxon>Vertebrata</taxon>
        <taxon>Euteleostomi</taxon>
        <taxon>Mammalia</taxon>
        <taxon>Eutheria</taxon>
        <taxon>Laurasiatheria</taxon>
        <taxon>Chiroptera</taxon>
        <taxon>Yinpterochiroptera</taxon>
        <taxon>Rhinolophoidea</taxon>
        <taxon>Rhinolophidae</taxon>
        <taxon>Rhinolophinae</taxon>
        <taxon>Rhinolophus</taxon>
    </lineage>
</organism>
<evidence type="ECO:0000313" key="16">
    <source>
        <dbReference type="Ensembl" id="ENSRFEP00010024659.1"/>
    </source>
</evidence>
<keyword evidence="11" id="KW-0325">Glycoprotein</keyword>
<reference evidence="16 17" key="1">
    <citation type="journal article" date="2015" name="Annu Rev Anim Biosci">
        <title>The Genome 10K Project: a way forward.</title>
        <authorList>
            <person name="Koepfli K.P."/>
            <person name="Paten B."/>
            <person name="O'Brien S.J."/>
            <person name="Koepfli K.P."/>
            <person name="Paten B."/>
            <person name="Antunes A."/>
            <person name="Belov K."/>
            <person name="Bustamante C."/>
            <person name="Castoe T.A."/>
            <person name="Clawson H."/>
            <person name="Crawford A.J."/>
            <person name="Diekhans M."/>
            <person name="Distel D."/>
            <person name="Durbin R."/>
            <person name="Earl D."/>
            <person name="Fujita M.K."/>
            <person name="Gamble T."/>
            <person name="Georges A."/>
            <person name="Gemmell N."/>
            <person name="Gilbert M.T."/>
            <person name="Graves J.M."/>
            <person name="Green R.E."/>
            <person name="Hickey G."/>
            <person name="Jarvis E.D."/>
            <person name="Johnson W."/>
            <person name="Komissarov A."/>
            <person name="Korf I."/>
            <person name="Kuhn R."/>
            <person name="Larkin D.M."/>
            <person name="Lewin H."/>
            <person name="Lopez J.V."/>
            <person name="Ma J."/>
            <person name="Marques-Bonet T."/>
            <person name="Miller W."/>
            <person name="Murphy R."/>
            <person name="Pevzner P."/>
            <person name="Shapiro B."/>
            <person name="Steiner C."/>
            <person name="Tamazian G."/>
            <person name="Venkatesh B."/>
            <person name="Wang J."/>
            <person name="Wayne R."/>
            <person name="Wiley E."/>
            <person name="Yang H."/>
            <person name="Zhang G."/>
            <person name="Haussler D."/>
            <person name="Ryder O."/>
            <person name="O'Brien S.J."/>
        </authorList>
    </citation>
    <scope>NUCLEOTIDE SEQUENCE</scope>
</reference>
<feature type="transmembrane region" description="Helical" evidence="14">
    <location>
        <begin position="432"/>
        <end position="450"/>
    </location>
</feature>
<evidence type="ECO:0000256" key="1">
    <source>
        <dbReference type="ARBA" id="ARBA00004424"/>
    </source>
</evidence>
<feature type="transmembrane region" description="Helical" evidence="14">
    <location>
        <begin position="305"/>
        <end position="327"/>
    </location>
</feature>
<dbReference type="InterPro" id="IPR011701">
    <property type="entry name" value="MFS"/>
</dbReference>
<keyword evidence="7 14" id="KW-1133">Transmembrane helix</keyword>
<feature type="transmembrane region" description="Helical" evidence="14">
    <location>
        <begin position="170"/>
        <end position="192"/>
    </location>
</feature>
<feature type="transmembrane region" description="Helical" evidence="14">
    <location>
        <begin position="339"/>
        <end position="360"/>
    </location>
</feature>
<dbReference type="Proteomes" id="UP000472240">
    <property type="component" value="Chromosome 22"/>
</dbReference>
<keyword evidence="4" id="KW-1003">Cell membrane</keyword>
<reference evidence="16" key="4">
    <citation type="submission" date="2025-08" db="UniProtKB">
        <authorList>
            <consortium name="Ensembl"/>
        </authorList>
    </citation>
    <scope>IDENTIFICATION</scope>
</reference>
<dbReference type="InterPro" id="IPR020846">
    <property type="entry name" value="MFS_dom"/>
</dbReference>
<dbReference type="FunFam" id="1.20.1250.20:FF:000060">
    <property type="entry name" value="Solute carrier family 17 member 3"/>
    <property type="match status" value="1"/>
</dbReference>
<dbReference type="InterPro" id="IPR050382">
    <property type="entry name" value="MFS_Na/Anion_cotransporter"/>
</dbReference>
<reference evidence="17" key="3">
    <citation type="submission" date="2018-12" db="EMBL/GenBank/DDBJ databases">
        <title>G10K-VGP greater horseshoe bat female genome, primary haplotype.</title>
        <authorList>
            <person name="Teeling E."/>
            <person name="Myers G."/>
            <person name="Vernes S."/>
            <person name="Pippel M."/>
            <person name="Winkler S."/>
            <person name="Fedrigo O."/>
            <person name="Rhie A."/>
            <person name="Koren S."/>
            <person name="Phillippy A."/>
            <person name="Lewin H."/>
            <person name="Damas J."/>
            <person name="Howe K."/>
            <person name="Mountcastle J."/>
            <person name="Jarvis E.D."/>
        </authorList>
    </citation>
    <scope>NUCLEOTIDE SEQUENCE [LARGE SCALE GENOMIC DNA]</scope>
</reference>
<dbReference type="GO" id="GO:0016324">
    <property type="term" value="C:apical plasma membrane"/>
    <property type="evidence" value="ECO:0007669"/>
    <property type="project" value="UniProtKB-SubCell"/>
</dbReference>
<dbReference type="GO" id="GO:0005315">
    <property type="term" value="F:phosphate transmembrane transporter activity"/>
    <property type="evidence" value="ECO:0007669"/>
    <property type="project" value="InterPro"/>
</dbReference>
<evidence type="ECO:0000256" key="14">
    <source>
        <dbReference type="SAM" id="Phobius"/>
    </source>
</evidence>
<dbReference type="FunFam" id="1.20.1250.20:FF:000003">
    <property type="entry name" value="Solute carrier family 17 member 3"/>
    <property type="match status" value="1"/>
</dbReference>
<reference evidence="16" key="5">
    <citation type="submission" date="2025-09" db="UniProtKB">
        <authorList>
            <consortium name="Ensembl"/>
        </authorList>
    </citation>
    <scope>IDENTIFICATION</scope>
</reference>
<feature type="transmembrane region" description="Helical" evidence="14">
    <location>
        <begin position="366"/>
        <end position="385"/>
    </location>
</feature>
<keyword evidence="10 14" id="KW-0472">Membrane</keyword>
<dbReference type="AlphaFoldDB" id="A0A671FLV5"/>
<dbReference type="GO" id="GO:0035435">
    <property type="term" value="P:phosphate ion transmembrane transport"/>
    <property type="evidence" value="ECO:0007669"/>
    <property type="project" value="InterPro"/>
</dbReference>
<sequence>AQMDDQLPSRKAPSFCSLRYGLCLLLHFCNVVMMSQRMCLSLTVVAMVNSTDPHGSPNTSTKDLLDNIKNPRYNWSPKIQGVILSSILYGMLIVNIPVGYLSGIYSIRKMVSCALILSSLSSLLIPLAADAGEIPLIACRVVQGLGQGTVSVAQHMVWVKWAPPLERGRLTSLSVSGLMLGPFIALLATGFICQALGWPFVFYIFGACGCALGLSWFILFYDDPKDHPCISVDEKEFITSSLVAQVSSSGQPLPIMAMLKSLPLWAISLGCFAFSWTNHILFLYSPTFISSKLHVNMTENGLLSALPYLFSWLLGILVGQVADLFLSRNMFRVITVRKLFTTLGLLLPSLFGICLCHLSSGFHSTIIFLILASATVVFCIVGILINPLDIAPRYYGFLKGVTVLIGMTGGLTSSTLAGIILNRDPESSWPKIFFLMAAINVISLTFYLIFAKAEIQDWAKEKQHTRL</sequence>
<gene>
    <name evidence="16" type="primary">SLC17A1</name>
</gene>
<keyword evidence="17" id="KW-1185">Reference proteome</keyword>
<feature type="transmembrane region" description="Helical" evidence="14">
    <location>
        <begin position="198"/>
        <end position="221"/>
    </location>
</feature>